<reference evidence="6" key="1">
    <citation type="submission" date="2016-06" db="EMBL/GenBank/DDBJ databases">
        <title>Parallel loss of symbiosis genes in relatives of nitrogen-fixing non-legume Parasponia.</title>
        <authorList>
            <person name="Van Velzen R."/>
            <person name="Holmer R."/>
            <person name="Bu F."/>
            <person name="Rutten L."/>
            <person name="Van Zeijl A."/>
            <person name="Liu W."/>
            <person name="Santuari L."/>
            <person name="Cao Q."/>
            <person name="Sharma T."/>
            <person name="Shen D."/>
            <person name="Roswanjaya Y."/>
            <person name="Wardhani T."/>
            <person name="Kalhor M.S."/>
            <person name="Jansen J."/>
            <person name="Van den Hoogen J."/>
            <person name="Gungor B."/>
            <person name="Hartog M."/>
            <person name="Hontelez J."/>
            <person name="Verver J."/>
            <person name="Yang W.-C."/>
            <person name="Schijlen E."/>
            <person name="Repin R."/>
            <person name="Schilthuizen M."/>
            <person name="Schranz E."/>
            <person name="Heidstra R."/>
            <person name="Miyata K."/>
            <person name="Fedorova E."/>
            <person name="Kohlen W."/>
            <person name="Bisseling T."/>
            <person name="Smit S."/>
            <person name="Geurts R."/>
        </authorList>
    </citation>
    <scope>NUCLEOTIDE SEQUENCE [LARGE SCALE GENOMIC DNA]</scope>
    <source>
        <strain evidence="6">cv. WU1-14</strain>
    </source>
</reference>
<sequence>MPDTIDYMLSKFNVTTYNPNPKIQISPPRNVNYNDSRLVINFNGEIQYQTWIKYKNKWDMVWLEPSDRCSISNFCGNFSSCNPSNTLVCKCLPGFKSSFPEKWKSGDFSNGCIRETKIYEKEETFLSVNVTKVGELDYTWY</sequence>
<dbReference type="EMBL" id="JXTB01000001">
    <property type="protein sequence ID" value="PON80468.1"/>
    <property type="molecule type" value="Genomic_DNA"/>
</dbReference>
<feature type="domain" description="EGF-like" evidence="4">
    <location>
        <begin position="65"/>
        <end position="101"/>
    </location>
</feature>
<organism evidence="5 6">
    <name type="scientific">Parasponia andersonii</name>
    <name type="common">Sponia andersonii</name>
    <dbReference type="NCBI Taxonomy" id="3476"/>
    <lineage>
        <taxon>Eukaryota</taxon>
        <taxon>Viridiplantae</taxon>
        <taxon>Streptophyta</taxon>
        <taxon>Embryophyta</taxon>
        <taxon>Tracheophyta</taxon>
        <taxon>Spermatophyta</taxon>
        <taxon>Magnoliopsida</taxon>
        <taxon>eudicotyledons</taxon>
        <taxon>Gunneridae</taxon>
        <taxon>Pentapetalae</taxon>
        <taxon>rosids</taxon>
        <taxon>fabids</taxon>
        <taxon>Rosales</taxon>
        <taxon>Cannabaceae</taxon>
        <taxon>Parasponia</taxon>
    </lineage>
</organism>
<dbReference type="GO" id="GO:0048544">
    <property type="term" value="P:recognition of pollen"/>
    <property type="evidence" value="ECO:0007669"/>
    <property type="project" value="InterPro"/>
</dbReference>
<keyword evidence="3" id="KW-0245">EGF-like domain</keyword>
<proteinExistence type="predicted"/>
<dbReference type="PANTHER" id="PTHR32444:SF235">
    <property type="entry name" value="OS01G0783900 PROTEIN"/>
    <property type="match status" value="1"/>
</dbReference>
<gene>
    <name evidence="5" type="ORF">PanWU01x14_000240</name>
</gene>
<dbReference type="Proteomes" id="UP000237105">
    <property type="component" value="Unassembled WGS sequence"/>
</dbReference>
<evidence type="ECO:0000256" key="2">
    <source>
        <dbReference type="ARBA" id="ARBA00023157"/>
    </source>
</evidence>
<comment type="caution">
    <text evidence="5">The sequence shown here is derived from an EMBL/GenBank/DDBJ whole genome shotgun (WGS) entry which is preliminary data.</text>
</comment>
<accession>A0A2P5E4K0</accession>
<evidence type="ECO:0000256" key="1">
    <source>
        <dbReference type="ARBA" id="ARBA00022729"/>
    </source>
</evidence>
<evidence type="ECO:0000313" key="5">
    <source>
        <dbReference type="EMBL" id="PON80468.1"/>
    </source>
</evidence>
<keyword evidence="6" id="KW-1185">Reference proteome</keyword>
<dbReference type="STRING" id="3476.A0A2P5E4K0"/>
<evidence type="ECO:0000256" key="3">
    <source>
        <dbReference type="PROSITE-ProRule" id="PRU00076"/>
    </source>
</evidence>
<dbReference type="PROSITE" id="PS50026">
    <property type="entry name" value="EGF_3"/>
    <property type="match status" value="1"/>
</dbReference>
<dbReference type="InterPro" id="IPR000742">
    <property type="entry name" value="EGF"/>
</dbReference>
<dbReference type="InterPro" id="IPR000858">
    <property type="entry name" value="S_locus_glycoprot_dom"/>
</dbReference>
<evidence type="ECO:0000313" key="6">
    <source>
        <dbReference type="Proteomes" id="UP000237105"/>
    </source>
</evidence>
<protein>
    <submittedName>
        <fullName evidence="5">S-locus glycoprotein domain containing protein</fullName>
    </submittedName>
</protein>
<evidence type="ECO:0000259" key="4">
    <source>
        <dbReference type="PROSITE" id="PS50026"/>
    </source>
</evidence>
<dbReference type="OrthoDB" id="1741851at2759"/>
<dbReference type="PANTHER" id="PTHR32444">
    <property type="entry name" value="BULB-TYPE LECTIN DOMAIN-CONTAINING PROTEIN"/>
    <property type="match status" value="1"/>
</dbReference>
<dbReference type="Pfam" id="PF00954">
    <property type="entry name" value="S_locus_glycop"/>
    <property type="match status" value="1"/>
</dbReference>
<dbReference type="AlphaFoldDB" id="A0A2P5E4K0"/>
<comment type="caution">
    <text evidence="3">Lacks conserved residue(s) required for the propagation of feature annotation.</text>
</comment>
<name>A0A2P5E4K0_PARAD</name>
<keyword evidence="1" id="KW-0732">Signal</keyword>
<keyword evidence="2" id="KW-1015">Disulfide bond</keyword>